<dbReference type="STRING" id="28134.SAMN05444288_0131"/>
<dbReference type="Proteomes" id="UP000005580">
    <property type="component" value="Unassembled WGS sequence"/>
</dbReference>
<evidence type="ECO:0000313" key="9">
    <source>
        <dbReference type="Proteomes" id="UP000005580"/>
    </source>
</evidence>
<dbReference type="GO" id="GO:0009279">
    <property type="term" value="C:cell outer membrane"/>
    <property type="evidence" value="ECO:0007669"/>
    <property type="project" value="UniProtKB-SubCell"/>
</dbReference>
<keyword evidence="5" id="KW-0998">Cell outer membrane</keyword>
<dbReference type="HOGENOM" id="CLU_044831_0_0_10"/>
<evidence type="ECO:0000256" key="5">
    <source>
        <dbReference type="ARBA" id="ARBA00023237"/>
    </source>
</evidence>
<dbReference type="SUPFAM" id="SSF56954">
    <property type="entry name" value="Outer membrane efflux proteins (OEP)"/>
    <property type="match status" value="1"/>
</dbReference>
<organism evidence="7 9">
    <name type="scientific">Hoylesella oralis ATCC 33269</name>
    <dbReference type="NCBI Taxonomy" id="873533"/>
    <lineage>
        <taxon>Bacteria</taxon>
        <taxon>Pseudomonadati</taxon>
        <taxon>Bacteroidota</taxon>
        <taxon>Bacteroidia</taxon>
        <taxon>Bacteroidales</taxon>
        <taxon>Prevotellaceae</taxon>
        <taxon>Hoylesella</taxon>
    </lineage>
</organism>
<accession>E7RNV5</accession>
<evidence type="ECO:0008006" key="10">
    <source>
        <dbReference type="Google" id="ProtNLM"/>
    </source>
</evidence>
<keyword evidence="9" id="KW-1185">Reference proteome</keyword>
<dbReference type="AlphaFoldDB" id="E7RNV5"/>
<dbReference type="EMBL" id="AEPE02000003">
    <property type="protein sequence ID" value="EFZ37398.1"/>
    <property type="molecule type" value="Genomic_DNA"/>
</dbReference>
<keyword evidence="4" id="KW-0472">Membrane</keyword>
<dbReference type="eggNOG" id="COG1538">
    <property type="taxonomic scope" value="Bacteria"/>
</dbReference>
<name>E7RNV5_9BACT</name>
<keyword evidence="6" id="KW-0175">Coiled coil</keyword>
<dbReference type="Gene3D" id="1.20.1600.10">
    <property type="entry name" value="Outer membrane efflux proteins (OEP)"/>
    <property type="match status" value="1"/>
</dbReference>
<evidence type="ECO:0000256" key="6">
    <source>
        <dbReference type="SAM" id="Coils"/>
    </source>
</evidence>
<sequence length="488" mass="57027">MRKSIYIVITASFICIACVAQNKYSLQTIINIAKERSVSIQKAKNELNVYRWQYSNYKAERLLTLTLTLTPFQYSRNIIKRYISDSDRDEYRSQRSLYSYGNLQLTQNVNFTGGTLYAVSELGFLRTFGSTTYNQFSTVPYRIGYSQSLFGYNRFKWDRKIEPLKYETAKRKYAYAIETTTYATANLFFDLCLAKENLDLALDQVEKSDTLLIIGETLFKHDALSKSNLLALRLNKMEQEDELLKNRNEYQKKMFQLLSYIGIEDDDSIQIELPTNRPTIAILYRTALEECRRNNPSYLEMSQNILSASKDLDKTKKERFFDTNIDVSIGSNQYSDKFKEAYRNLLQQEVISIGITIPLIDWGIRNGRYKIAKSALETVRAEEKQRIQELEQEIFATVNNYQVQQNVYDRALKAFTLSKTIYVETLEKFKLGAADVKELKDAMTTIKESHRRYVNALCESWLSYMNIRRLTLYDFVKHTSLTIVDFDN</sequence>
<feature type="coiled-coil region" evidence="6">
    <location>
        <begin position="373"/>
        <end position="400"/>
    </location>
</feature>
<evidence type="ECO:0000313" key="8">
    <source>
        <dbReference type="EMBL" id="EFZ37452.1"/>
    </source>
</evidence>
<evidence type="ECO:0000256" key="2">
    <source>
        <dbReference type="ARBA" id="ARBA00022452"/>
    </source>
</evidence>
<dbReference type="GO" id="GO:0015288">
    <property type="term" value="F:porin activity"/>
    <property type="evidence" value="ECO:0007669"/>
    <property type="project" value="TreeGrafter"/>
</dbReference>
<proteinExistence type="predicted"/>
<protein>
    <recommendedName>
        <fullName evidence="10">Outer membrane efflux protein</fullName>
    </recommendedName>
</protein>
<reference evidence="7 9" key="1">
    <citation type="submission" date="2011-01" db="EMBL/GenBank/DDBJ databases">
        <authorList>
            <person name="Muzny D."/>
            <person name="Qin X."/>
            <person name="Buhay C."/>
            <person name="Dugan-Rocha S."/>
            <person name="Ding Y."/>
            <person name="Chen G."/>
            <person name="Hawes A."/>
            <person name="Holder M."/>
            <person name="Jhangiani S."/>
            <person name="Johnson A."/>
            <person name="Khan Z."/>
            <person name="Li Z."/>
            <person name="Liu W."/>
            <person name="Liu X."/>
            <person name="Perez L."/>
            <person name="Shen H."/>
            <person name="Wang Q."/>
            <person name="Watt J."/>
            <person name="Xi L."/>
            <person name="Xin Y."/>
            <person name="Zhou J."/>
            <person name="Deng J."/>
            <person name="Jiang H."/>
            <person name="Liu Y."/>
            <person name="Qu J."/>
            <person name="Song X.-Z."/>
            <person name="Zhang L."/>
            <person name="Villasana D."/>
            <person name="Johnson A."/>
            <person name="Liu J."/>
            <person name="Liyanage D."/>
            <person name="Lorensuhewa L."/>
            <person name="Robinson T."/>
            <person name="Song A."/>
            <person name="Song B.-B."/>
            <person name="Dinh H."/>
            <person name="Thornton R."/>
            <person name="Coyle M."/>
            <person name="Francisco L."/>
            <person name="Jackson L."/>
            <person name="Javaid M."/>
            <person name="Korchina V."/>
            <person name="Kovar C."/>
            <person name="Mata R."/>
            <person name="Mathew T."/>
            <person name="Ngo R."/>
            <person name="Nguyen L."/>
            <person name="Nguyen N."/>
            <person name="Okwuonu G."/>
            <person name="Ongeri F."/>
            <person name="Pham C."/>
            <person name="Simmons D."/>
            <person name="Wilczek-Boney K."/>
            <person name="Hale W."/>
            <person name="Jakkamsetti A."/>
            <person name="Pham P."/>
            <person name="Ruth R."/>
            <person name="San Lucas F."/>
            <person name="Warren J."/>
            <person name="Zhang J."/>
            <person name="Zhao Z."/>
            <person name="Zhou C."/>
            <person name="Zhu D."/>
            <person name="Lee S."/>
            <person name="Bess C."/>
            <person name="Blankenburg K."/>
            <person name="Forbes L."/>
            <person name="Fu Q."/>
            <person name="Gubbala S."/>
            <person name="Hirani K."/>
            <person name="Jayaseelan J.C."/>
            <person name="Lara F."/>
            <person name="Munidasa M."/>
            <person name="Palculict T."/>
            <person name="Patil S."/>
            <person name="Pu L.-L."/>
            <person name="Saada N."/>
            <person name="Tang L."/>
            <person name="Weissenberger G."/>
            <person name="Zhu Y."/>
            <person name="Hemphill L."/>
            <person name="Shang Y."/>
            <person name="Youmans B."/>
            <person name="Ayvaz T."/>
            <person name="Ross M."/>
            <person name="Santibanez J."/>
            <person name="Aqrawi P."/>
            <person name="Gross S."/>
            <person name="Joshi V."/>
            <person name="Fowler G."/>
            <person name="Nazareth L."/>
            <person name="Reid J."/>
            <person name="Worley K."/>
            <person name="Petrosino J."/>
            <person name="Highlander S."/>
            <person name="Gibbs R."/>
        </authorList>
    </citation>
    <scope>NUCLEOTIDE SEQUENCE [LARGE SCALE GENOMIC DNA]</scope>
    <source>
        <strain evidence="7 9">ATCC 33269</strain>
    </source>
</reference>
<dbReference type="RefSeq" id="WP_004368073.1">
    <property type="nucleotide sequence ID" value="NZ_GL833116.1"/>
</dbReference>
<comment type="subcellular location">
    <subcellularLocation>
        <location evidence="1">Cell outer membrane</location>
    </subcellularLocation>
</comment>
<keyword evidence="3" id="KW-0812">Transmembrane</keyword>
<dbReference type="EMBL" id="AEPE02000003">
    <property type="protein sequence ID" value="EFZ37452.1"/>
    <property type="molecule type" value="Genomic_DNA"/>
</dbReference>
<gene>
    <name evidence="7" type="ORF">HMPREF0663_10856</name>
    <name evidence="8" type="ORF">HMPREF0663_10910</name>
</gene>
<dbReference type="PANTHER" id="PTHR30026:SF20">
    <property type="entry name" value="OUTER MEMBRANE PROTEIN TOLC"/>
    <property type="match status" value="1"/>
</dbReference>
<dbReference type="PANTHER" id="PTHR30026">
    <property type="entry name" value="OUTER MEMBRANE PROTEIN TOLC"/>
    <property type="match status" value="1"/>
</dbReference>
<evidence type="ECO:0000256" key="4">
    <source>
        <dbReference type="ARBA" id="ARBA00023136"/>
    </source>
</evidence>
<evidence type="ECO:0000256" key="3">
    <source>
        <dbReference type="ARBA" id="ARBA00022692"/>
    </source>
</evidence>
<comment type="caution">
    <text evidence="7">The sequence shown here is derived from an EMBL/GenBank/DDBJ whole genome shotgun (WGS) entry which is preliminary data.</text>
</comment>
<evidence type="ECO:0000313" key="7">
    <source>
        <dbReference type="EMBL" id="EFZ37398.1"/>
    </source>
</evidence>
<keyword evidence="2" id="KW-1134">Transmembrane beta strand</keyword>
<dbReference type="GO" id="GO:1990281">
    <property type="term" value="C:efflux pump complex"/>
    <property type="evidence" value="ECO:0007669"/>
    <property type="project" value="TreeGrafter"/>
</dbReference>
<dbReference type="InterPro" id="IPR051906">
    <property type="entry name" value="TolC-like"/>
</dbReference>
<evidence type="ECO:0000256" key="1">
    <source>
        <dbReference type="ARBA" id="ARBA00004442"/>
    </source>
</evidence>
<dbReference type="GO" id="GO:0015562">
    <property type="term" value="F:efflux transmembrane transporter activity"/>
    <property type="evidence" value="ECO:0007669"/>
    <property type="project" value="InterPro"/>
</dbReference>